<dbReference type="PANTHER" id="PTHR43065:SF42">
    <property type="entry name" value="TWO-COMPONENT SENSOR PPRA"/>
    <property type="match status" value="1"/>
</dbReference>
<dbReference type="InterPro" id="IPR003661">
    <property type="entry name" value="HisK_dim/P_dom"/>
</dbReference>
<dbReference type="EMBL" id="BNCH01000001">
    <property type="protein sequence ID" value="GHE85596.1"/>
    <property type="molecule type" value="Genomic_DNA"/>
</dbReference>
<dbReference type="InterPro" id="IPR013656">
    <property type="entry name" value="PAS_4"/>
</dbReference>
<dbReference type="InterPro" id="IPR001789">
    <property type="entry name" value="Sig_transdc_resp-reg_receiver"/>
</dbReference>
<dbReference type="InterPro" id="IPR035965">
    <property type="entry name" value="PAS-like_dom_sf"/>
</dbReference>
<dbReference type="RefSeq" id="WP_229836358.1">
    <property type="nucleotide sequence ID" value="NZ_BNCH01000001.1"/>
</dbReference>
<dbReference type="EC" id="2.7.13.3" evidence="2"/>
<dbReference type="PANTHER" id="PTHR43065">
    <property type="entry name" value="SENSOR HISTIDINE KINASE"/>
    <property type="match status" value="1"/>
</dbReference>
<dbReference type="Pfam" id="PF08448">
    <property type="entry name" value="PAS_4"/>
    <property type="match status" value="1"/>
</dbReference>
<dbReference type="CDD" id="cd00130">
    <property type="entry name" value="PAS"/>
    <property type="match status" value="1"/>
</dbReference>
<gene>
    <name evidence="8" type="ORF">GCM10016455_00990</name>
</gene>
<dbReference type="Pfam" id="PF00512">
    <property type="entry name" value="HisKA"/>
    <property type="match status" value="1"/>
</dbReference>
<dbReference type="SUPFAM" id="SSF55874">
    <property type="entry name" value="ATPase domain of HSP90 chaperone/DNA topoisomerase II/histidine kinase"/>
    <property type="match status" value="1"/>
</dbReference>
<dbReference type="InterPro" id="IPR005467">
    <property type="entry name" value="His_kinase_dom"/>
</dbReference>
<dbReference type="Gene3D" id="3.30.450.20">
    <property type="entry name" value="PAS domain"/>
    <property type="match status" value="1"/>
</dbReference>
<dbReference type="InterPro" id="IPR003594">
    <property type="entry name" value="HATPase_dom"/>
</dbReference>
<keyword evidence="5" id="KW-0472">Membrane</keyword>
<evidence type="ECO:0000256" key="4">
    <source>
        <dbReference type="PROSITE-ProRule" id="PRU00169"/>
    </source>
</evidence>
<dbReference type="PROSITE" id="PS50109">
    <property type="entry name" value="HIS_KIN"/>
    <property type="match status" value="1"/>
</dbReference>
<protein>
    <recommendedName>
        <fullName evidence="2">histidine kinase</fullName>
        <ecNumber evidence="2">2.7.13.3</ecNumber>
    </recommendedName>
</protein>
<keyword evidence="5" id="KW-0812">Transmembrane</keyword>
<organism evidence="8 9">
    <name type="scientific">Aliiroseovarius zhejiangensis</name>
    <dbReference type="NCBI Taxonomy" id="1632025"/>
    <lineage>
        <taxon>Bacteria</taxon>
        <taxon>Pseudomonadati</taxon>
        <taxon>Pseudomonadota</taxon>
        <taxon>Alphaproteobacteria</taxon>
        <taxon>Rhodobacterales</taxon>
        <taxon>Paracoccaceae</taxon>
        <taxon>Aliiroseovarius</taxon>
    </lineage>
</organism>
<sequence length="843" mass="90803">MSYVDVSSNPLTEIALRLSQRVGFLLLLAVLSVGAAWFVALPVLGLSLLLIGLTFLALALTVMALCALHQRRQDVMIRTVHQVADHDGAASFATDADGMIRYQNRAATEAFGDQLGATLAGAVKDMFAAPASVLFRLQNKAQAKGAAYEDVVLRRGHVRLSVHVMDGGGYLWRMEDFGERGQGARSGEHISLPMMTVSKSGTILFMNESARRLLGGRETTLDRVFSDLPVQAGTVVQVSARNGPVPAFVCELEISAGRREIYLLPPPAGPVITDEEWAFIERLPVPLIKLDTGGVIVLANRRARALLGDEAAIGTQLADQVEGLGRPVSEWLREAHAGRHLGRVEVVRAVKPDEDVFLQISLGQVADDTGRALVAVLQDATELKTLEAQFVQSQKMEAIGQLAGGVAHDFNNLLTAISGHCDLLLLGRDENDPEYSDLSQIHQNANRAAALVRQLLAFSRKQTLCPEKLALTDSLSDLTHLLNRLVGEKVSLDLDHDRDLKPIRADRRQLDQVIMNLVVNARDAMNGEGEIRVETRNVTIDQPLHRDRATVPPGAYVTIRVIDQGTGIPADKLSKIFEPFFTTKGAGKGTGLGLSMAYGIVKQMGGFIFVDSIPGAGSTFTLYFPVCQETDQMEPTPLDGEGERVEMAEAVGGDPIRDTLDALTANDQILLDGASAIVTGADGAAPSDAPGRNGVVDETVAAPPGLQVAPTLPMPTHALEDGKDNIVLLVEDEAPVRAFASRALRMRGFTVLEAENAEEALKTLEDTTLSVDVFVTDVIMPGMDGPTWVAKALEDRPGVKVVFVSGYAEDSVSEHQSRIPNSVFLPKPFSLTDLTATVQRQLH</sequence>
<dbReference type="Gene3D" id="3.40.50.2300">
    <property type="match status" value="1"/>
</dbReference>
<evidence type="ECO:0000313" key="8">
    <source>
        <dbReference type="EMBL" id="GHE85596.1"/>
    </source>
</evidence>
<dbReference type="PROSITE" id="PS50110">
    <property type="entry name" value="RESPONSE_REGULATORY"/>
    <property type="match status" value="1"/>
</dbReference>
<evidence type="ECO:0000259" key="7">
    <source>
        <dbReference type="PROSITE" id="PS50110"/>
    </source>
</evidence>
<dbReference type="SUPFAM" id="SSF47384">
    <property type="entry name" value="Homodimeric domain of signal transducing histidine kinase"/>
    <property type="match status" value="1"/>
</dbReference>
<dbReference type="SMART" id="SM00388">
    <property type="entry name" value="HisKA"/>
    <property type="match status" value="1"/>
</dbReference>
<dbReference type="InterPro" id="IPR036097">
    <property type="entry name" value="HisK_dim/P_sf"/>
</dbReference>
<dbReference type="InterPro" id="IPR004358">
    <property type="entry name" value="Sig_transdc_His_kin-like_C"/>
</dbReference>
<dbReference type="SMART" id="SM00448">
    <property type="entry name" value="REC"/>
    <property type="match status" value="1"/>
</dbReference>
<dbReference type="SMART" id="SM00091">
    <property type="entry name" value="PAS"/>
    <property type="match status" value="3"/>
</dbReference>
<dbReference type="SMART" id="SM00387">
    <property type="entry name" value="HATPase_c"/>
    <property type="match status" value="1"/>
</dbReference>
<feature type="transmembrane region" description="Helical" evidence="5">
    <location>
        <begin position="46"/>
        <end position="68"/>
    </location>
</feature>
<feature type="modified residue" description="4-aspartylphosphate" evidence="4">
    <location>
        <position position="777"/>
    </location>
</feature>
<keyword evidence="5" id="KW-1133">Transmembrane helix</keyword>
<dbReference type="CDD" id="cd00082">
    <property type="entry name" value="HisKA"/>
    <property type="match status" value="1"/>
</dbReference>
<dbReference type="Pfam" id="PF02518">
    <property type="entry name" value="HATPase_c"/>
    <property type="match status" value="1"/>
</dbReference>
<dbReference type="Gene3D" id="3.30.565.10">
    <property type="entry name" value="Histidine kinase-like ATPase, C-terminal domain"/>
    <property type="match status" value="1"/>
</dbReference>
<evidence type="ECO:0000259" key="6">
    <source>
        <dbReference type="PROSITE" id="PS50109"/>
    </source>
</evidence>
<dbReference type="InterPro" id="IPR000014">
    <property type="entry name" value="PAS"/>
</dbReference>
<name>A0ABQ3IL68_9RHOB</name>
<feature type="domain" description="Response regulatory" evidence="7">
    <location>
        <begin position="726"/>
        <end position="842"/>
    </location>
</feature>
<reference evidence="9" key="1">
    <citation type="journal article" date="2019" name="Int. J. Syst. Evol. Microbiol.">
        <title>The Global Catalogue of Microorganisms (GCM) 10K type strain sequencing project: providing services to taxonomists for standard genome sequencing and annotation.</title>
        <authorList>
            <consortium name="The Broad Institute Genomics Platform"/>
            <consortium name="The Broad Institute Genome Sequencing Center for Infectious Disease"/>
            <person name="Wu L."/>
            <person name="Ma J."/>
        </authorList>
    </citation>
    <scope>NUCLEOTIDE SEQUENCE [LARGE SCALE GENOMIC DNA]</scope>
    <source>
        <strain evidence="9">KCTC 42443</strain>
    </source>
</reference>
<keyword evidence="9" id="KW-1185">Reference proteome</keyword>
<accession>A0ABQ3IL68</accession>
<dbReference type="Pfam" id="PF00072">
    <property type="entry name" value="Response_reg"/>
    <property type="match status" value="1"/>
</dbReference>
<feature type="domain" description="Histidine kinase" evidence="6">
    <location>
        <begin position="405"/>
        <end position="628"/>
    </location>
</feature>
<evidence type="ECO:0000256" key="3">
    <source>
        <dbReference type="ARBA" id="ARBA00022553"/>
    </source>
</evidence>
<dbReference type="Gene3D" id="1.10.287.130">
    <property type="match status" value="1"/>
</dbReference>
<comment type="caution">
    <text evidence="8">The sequence shown here is derived from an EMBL/GenBank/DDBJ whole genome shotgun (WGS) entry which is preliminary data.</text>
</comment>
<evidence type="ECO:0000256" key="1">
    <source>
        <dbReference type="ARBA" id="ARBA00000085"/>
    </source>
</evidence>
<dbReference type="SUPFAM" id="SSF52172">
    <property type="entry name" value="CheY-like"/>
    <property type="match status" value="1"/>
</dbReference>
<feature type="transmembrane region" description="Helical" evidence="5">
    <location>
        <begin position="22"/>
        <end position="40"/>
    </location>
</feature>
<dbReference type="SUPFAM" id="SSF55785">
    <property type="entry name" value="PYP-like sensor domain (PAS domain)"/>
    <property type="match status" value="1"/>
</dbReference>
<dbReference type="PRINTS" id="PR00344">
    <property type="entry name" value="BCTRLSENSOR"/>
</dbReference>
<dbReference type="Proteomes" id="UP000609802">
    <property type="component" value="Unassembled WGS sequence"/>
</dbReference>
<comment type="catalytic activity">
    <reaction evidence="1">
        <text>ATP + protein L-histidine = ADP + protein N-phospho-L-histidine.</text>
        <dbReference type="EC" id="2.7.13.3"/>
    </reaction>
</comment>
<evidence type="ECO:0000256" key="2">
    <source>
        <dbReference type="ARBA" id="ARBA00012438"/>
    </source>
</evidence>
<evidence type="ECO:0000256" key="5">
    <source>
        <dbReference type="SAM" id="Phobius"/>
    </source>
</evidence>
<keyword evidence="3 4" id="KW-0597">Phosphoprotein</keyword>
<evidence type="ECO:0000313" key="9">
    <source>
        <dbReference type="Proteomes" id="UP000609802"/>
    </source>
</evidence>
<dbReference type="InterPro" id="IPR011006">
    <property type="entry name" value="CheY-like_superfamily"/>
</dbReference>
<proteinExistence type="predicted"/>
<dbReference type="InterPro" id="IPR036890">
    <property type="entry name" value="HATPase_C_sf"/>
</dbReference>